<evidence type="ECO:0000313" key="2">
    <source>
        <dbReference type="EMBL" id="NWR77231.1"/>
    </source>
</evidence>
<dbReference type="EMBL" id="VYZI01000439">
    <property type="protein sequence ID" value="NWR77231.1"/>
    <property type="molecule type" value="Genomic_DNA"/>
</dbReference>
<proteinExistence type="predicted"/>
<dbReference type="PANTHER" id="PTHR23019">
    <property type="entry name" value="NUCLEAR PORE MEMBRANE GLYCOPROTEIN GP210-RELATED"/>
    <property type="match status" value="1"/>
</dbReference>
<dbReference type="OrthoDB" id="361283at2759"/>
<accession>A0A7K5A0P1</accession>
<comment type="caution">
    <text evidence="2">The sequence shown here is derived from an EMBL/GenBank/DDBJ whole genome shotgun (WGS) entry which is preliminary data.</text>
</comment>
<protein>
    <submittedName>
        <fullName evidence="2">PO210 protein</fullName>
    </submittedName>
</protein>
<evidence type="ECO:0000313" key="3">
    <source>
        <dbReference type="Proteomes" id="UP000517892"/>
    </source>
</evidence>
<dbReference type="GO" id="GO:0005643">
    <property type="term" value="C:nuclear pore"/>
    <property type="evidence" value="ECO:0007669"/>
    <property type="project" value="TreeGrafter"/>
</dbReference>
<dbReference type="Pfam" id="PF22962">
    <property type="entry name" value="Ig_NUP210_7th"/>
    <property type="match status" value="1"/>
</dbReference>
<feature type="domain" description="NUP210 Ig-like" evidence="1">
    <location>
        <begin position="7"/>
        <end position="36"/>
    </location>
</feature>
<evidence type="ECO:0000259" key="1">
    <source>
        <dbReference type="Pfam" id="PF22962"/>
    </source>
</evidence>
<organism evidence="2 3">
    <name type="scientific">Centropus unirufus</name>
    <dbReference type="NCBI Taxonomy" id="1118519"/>
    <lineage>
        <taxon>Eukaryota</taxon>
        <taxon>Metazoa</taxon>
        <taxon>Chordata</taxon>
        <taxon>Craniata</taxon>
        <taxon>Vertebrata</taxon>
        <taxon>Euteleostomi</taxon>
        <taxon>Archelosauria</taxon>
        <taxon>Archosauria</taxon>
        <taxon>Dinosauria</taxon>
        <taxon>Saurischia</taxon>
        <taxon>Theropoda</taxon>
        <taxon>Coelurosauria</taxon>
        <taxon>Aves</taxon>
        <taxon>Neognathae</taxon>
        <taxon>Neoaves</taxon>
        <taxon>Otidimorphae</taxon>
        <taxon>Cuculiformes</taxon>
        <taxon>Centropidae</taxon>
        <taxon>Centropus</taxon>
    </lineage>
</organism>
<dbReference type="Proteomes" id="UP000517892">
    <property type="component" value="Unassembled WGS sequence"/>
</dbReference>
<feature type="non-terminal residue" evidence="2">
    <location>
        <position position="1"/>
    </location>
</feature>
<reference evidence="2 3" key="1">
    <citation type="submission" date="2019-09" db="EMBL/GenBank/DDBJ databases">
        <title>Bird 10,000 Genomes (B10K) Project - Family phase.</title>
        <authorList>
            <person name="Zhang G."/>
        </authorList>
    </citation>
    <scope>NUCLEOTIDE SEQUENCE [LARGE SCALE GENOMIC DNA]</scope>
    <source>
        <strain evidence="2">B10K-DU-017-25</strain>
        <tissue evidence="2">Mixed tissue sample</tissue>
    </source>
</reference>
<dbReference type="AlphaFoldDB" id="A0A7K5A0P1"/>
<keyword evidence="3" id="KW-1185">Reference proteome</keyword>
<dbReference type="InterPro" id="IPR045197">
    <property type="entry name" value="NUP210-like"/>
</dbReference>
<sequence>CPLSYLQVISLTVGNNPTITNPFPAVEPAVVKFICAVPSRFTLTPVYGSPQLDLSCPLLQQNKQVVPVSNYRNPVLDLAAYDQQGSKFDNFSSLNIVWESTKASLATLAPDKPMELTLKEDGSGQKKMHGLQTIVVHRQSGTAAVSVTATGYQQSHLKAAKVKTM</sequence>
<dbReference type="PANTHER" id="PTHR23019:SF2">
    <property type="entry name" value="NUCLEAR PORE MEMBRANE GLYCOPROTEIN 210"/>
    <property type="match status" value="1"/>
</dbReference>
<gene>
    <name evidence="2" type="primary">Nup210_0</name>
    <name evidence="2" type="ORF">CENUNI_R04914</name>
</gene>
<feature type="non-terminal residue" evidence="2">
    <location>
        <position position="165"/>
    </location>
</feature>
<dbReference type="InterPro" id="IPR055099">
    <property type="entry name" value="Ig_NUP210_7th"/>
</dbReference>
<dbReference type="Pfam" id="PF26184">
    <property type="entry name" value="Ig_NUP210_8th"/>
    <property type="match status" value="1"/>
</dbReference>
<name>A0A7K5A0P1_9AVES</name>